<name>A0AA40C2E3_9PEZI</name>
<dbReference type="Proteomes" id="UP001175000">
    <property type="component" value="Unassembled WGS sequence"/>
</dbReference>
<sequence>MAVTPSALLLLLSQPEPTNLGRGRTQASISGNFDARRNARLSVRLIQCLEDFLDCCSLRSEDPDRQTCSLKTNSVRVKTATSMDAGGSCQRVAGNPVQCVAGSAKI</sequence>
<accession>A0AA40C2E3</accession>
<protein>
    <submittedName>
        <fullName evidence="1">Uncharacterized protein</fullName>
    </submittedName>
</protein>
<reference evidence="1" key="1">
    <citation type="submission" date="2023-06" db="EMBL/GenBank/DDBJ databases">
        <title>Genome-scale phylogeny and comparative genomics of the fungal order Sordariales.</title>
        <authorList>
            <consortium name="Lawrence Berkeley National Laboratory"/>
            <person name="Hensen N."/>
            <person name="Bonometti L."/>
            <person name="Westerberg I."/>
            <person name="Brannstrom I.O."/>
            <person name="Guillou S."/>
            <person name="Cros-Aarteil S."/>
            <person name="Calhoun S."/>
            <person name="Haridas S."/>
            <person name="Kuo A."/>
            <person name="Mondo S."/>
            <person name="Pangilinan J."/>
            <person name="Riley R."/>
            <person name="Labutti K."/>
            <person name="Andreopoulos B."/>
            <person name="Lipzen A."/>
            <person name="Chen C."/>
            <person name="Yanf M."/>
            <person name="Daum C."/>
            <person name="Ng V."/>
            <person name="Clum A."/>
            <person name="Steindorff A."/>
            <person name="Ohm R."/>
            <person name="Martin F."/>
            <person name="Silar P."/>
            <person name="Natvig D."/>
            <person name="Lalanne C."/>
            <person name="Gautier V."/>
            <person name="Ament-Velasquez S.L."/>
            <person name="Kruys A."/>
            <person name="Hutchinson M.I."/>
            <person name="Powell A.J."/>
            <person name="Barry K."/>
            <person name="Miller A.N."/>
            <person name="Grigoriev I.V."/>
            <person name="Debuchy R."/>
            <person name="Gladieux P."/>
            <person name="Thoren M.H."/>
            <person name="Johannesson H."/>
        </authorList>
    </citation>
    <scope>NUCLEOTIDE SEQUENCE</scope>
    <source>
        <strain evidence="1">CBS 606.72</strain>
    </source>
</reference>
<comment type="caution">
    <text evidence="1">The sequence shown here is derived from an EMBL/GenBank/DDBJ whole genome shotgun (WGS) entry which is preliminary data.</text>
</comment>
<evidence type="ECO:0000313" key="1">
    <source>
        <dbReference type="EMBL" id="KAK0622354.1"/>
    </source>
</evidence>
<dbReference type="EMBL" id="JAULSU010000003">
    <property type="protein sequence ID" value="KAK0622354.1"/>
    <property type="molecule type" value="Genomic_DNA"/>
</dbReference>
<organism evidence="1 2">
    <name type="scientific">Immersiella caudata</name>
    <dbReference type="NCBI Taxonomy" id="314043"/>
    <lineage>
        <taxon>Eukaryota</taxon>
        <taxon>Fungi</taxon>
        <taxon>Dikarya</taxon>
        <taxon>Ascomycota</taxon>
        <taxon>Pezizomycotina</taxon>
        <taxon>Sordariomycetes</taxon>
        <taxon>Sordariomycetidae</taxon>
        <taxon>Sordariales</taxon>
        <taxon>Lasiosphaeriaceae</taxon>
        <taxon>Immersiella</taxon>
    </lineage>
</organism>
<keyword evidence="2" id="KW-1185">Reference proteome</keyword>
<proteinExistence type="predicted"/>
<evidence type="ECO:0000313" key="2">
    <source>
        <dbReference type="Proteomes" id="UP001175000"/>
    </source>
</evidence>
<dbReference type="AlphaFoldDB" id="A0AA40C2E3"/>
<gene>
    <name evidence="1" type="ORF">B0T14DRAFT_147698</name>
</gene>